<evidence type="ECO:0000313" key="4">
    <source>
        <dbReference type="EMBL" id="OBQ55200.1"/>
    </source>
</evidence>
<dbReference type="Proteomes" id="UP000091979">
    <property type="component" value="Unassembled WGS sequence"/>
</dbReference>
<dbReference type="PATRIC" id="fig|1560234.3.peg.2817"/>
<dbReference type="InterPro" id="IPR002645">
    <property type="entry name" value="STAS_dom"/>
</dbReference>
<organism evidence="4 5">
    <name type="scientific">Halodesulfovibrio spirochaetisodalis</name>
    <dbReference type="NCBI Taxonomy" id="1560234"/>
    <lineage>
        <taxon>Bacteria</taxon>
        <taxon>Pseudomonadati</taxon>
        <taxon>Thermodesulfobacteriota</taxon>
        <taxon>Desulfovibrionia</taxon>
        <taxon>Desulfovibrionales</taxon>
        <taxon>Desulfovibrionaceae</taxon>
        <taxon>Halodesulfovibrio</taxon>
    </lineage>
</organism>
<evidence type="ECO:0000313" key="5">
    <source>
        <dbReference type="Proteomes" id="UP000091979"/>
    </source>
</evidence>
<dbReference type="Pfam" id="PF01740">
    <property type="entry name" value="STAS"/>
    <property type="match status" value="1"/>
</dbReference>
<accession>A0A1B7XI51</accession>
<comment type="similarity">
    <text evidence="1 2">Belongs to the anti-sigma-factor antagonist family.</text>
</comment>
<evidence type="ECO:0000256" key="1">
    <source>
        <dbReference type="ARBA" id="ARBA00009013"/>
    </source>
</evidence>
<dbReference type="Gene3D" id="3.30.750.24">
    <property type="entry name" value="STAS domain"/>
    <property type="match status" value="1"/>
</dbReference>
<dbReference type="EMBL" id="JXMS01000005">
    <property type="protein sequence ID" value="OBQ55200.1"/>
    <property type="molecule type" value="Genomic_DNA"/>
</dbReference>
<evidence type="ECO:0000256" key="2">
    <source>
        <dbReference type="RuleBase" id="RU003749"/>
    </source>
</evidence>
<dbReference type="InterPro" id="IPR036513">
    <property type="entry name" value="STAS_dom_sf"/>
</dbReference>
<feature type="domain" description="STAS" evidence="3">
    <location>
        <begin position="1"/>
        <end position="109"/>
    </location>
</feature>
<dbReference type="RefSeq" id="WP_066852973.1">
    <property type="nucleotide sequence ID" value="NZ_JXMS01000005.1"/>
</dbReference>
<dbReference type="PANTHER" id="PTHR33495:SF14">
    <property type="entry name" value="ANTI-SIGMA FACTOR ANTAGONIST"/>
    <property type="match status" value="1"/>
</dbReference>
<sequence>MQFDVVKKDNFFILQISGRMDAVHSSEFEKECAALFEKGMCNAVVDMDNVEYISSAGLRSILFLAKKIRTGCGEIRFCGLHGIVEEVFTISGFKGMFPIFDTCDAALKN</sequence>
<dbReference type="OrthoDB" id="280847at2"/>
<dbReference type="GO" id="GO:0043856">
    <property type="term" value="F:anti-sigma factor antagonist activity"/>
    <property type="evidence" value="ECO:0007669"/>
    <property type="project" value="InterPro"/>
</dbReference>
<dbReference type="SUPFAM" id="SSF52091">
    <property type="entry name" value="SpoIIaa-like"/>
    <property type="match status" value="1"/>
</dbReference>
<evidence type="ECO:0000259" key="3">
    <source>
        <dbReference type="PROSITE" id="PS50801"/>
    </source>
</evidence>
<dbReference type="NCBIfam" id="TIGR00377">
    <property type="entry name" value="ant_ant_sig"/>
    <property type="match status" value="1"/>
</dbReference>
<dbReference type="CDD" id="cd07043">
    <property type="entry name" value="STAS_anti-anti-sigma_factors"/>
    <property type="match status" value="1"/>
</dbReference>
<proteinExistence type="inferred from homology"/>
<dbReference type="PANTHER" id="PTHR33495">
    <property type="entry name" value="ANTI-SIGMA FACTOR ANTAGONIST TM_1081-RELATED-RELATED"/>
    <property type="match status" value="1"/>
</dbReference>
<dbReference type="InterPro" id="IPR003658">
    <property type="entry name" value="Anti-sigma_ant"/>
</dbReference>
<dbReference type="AlphaFoldDB" id="A0A1B7XI51"/>
<reference evidence="4 5" key="1">
    <citation type="submission" date="2015-01" db="EMBL/GenBank/DDBJ databases">
        <title>Desulfovibrio sp. JC271 draft genome sequence.</title>
        <authorList>
            <person name="Shivani Y."/>
            <person name="Subhash Y."/>
            <person name="Sasikala C."/>
            <person name="Ramana C.V."/>
        </authorList>
    </citation>
    <scope>NUCLEOTIDE SEQUENCE [LARGE SCALE GENOMIC DNA]</scope>
    <source>
        <strain evidence="4 5">JC271</strain>
    </source>
</reference>
<keyword evidence="5" id="KW-1185">Reference proteome</keyword>
<protein>
    <recommendedName>
        <fullName evidence="2">Anti-sigma factor antagonist</fullName>
    </recommendedName>
</protein>
<dbReference type="PROSITE" id="PS50801">
    <property type="entry name" value="STAS"/>
    <property type="match status" value="1"/>
</dbReference>
<gene>
    <name evidence="4" type="ORF">SP90_04345</name>
</gene>
<name>A0A1B7XI51_9BACT</name>
<comment type="caution">
    <text evidence="4">The sequence shown here is derived from an EMBL/GenBank/DDBJ whole genome shotgun (WGS) entry which is preliminary data.</text>
</comment>
<dbReference type="STRING" id="1560234.SP90_04345"/>